<dbReference type="EMBL" id="JARJCN010000048">
    <property type="protein sequence ID" value="KAJ7081822.1"/>
    <property type="molecule type" value="Genomic_DNA"/>
</dbReference>
<organism evidence="2 3">
    <name type="scientific">Mycena belliarum</name>
    <dbReference type="NCBI Taxonomy" id="1033014"/>
    <lineage>
        <taxon>Eukaryota</taxon>
        <taxon>Fungi</taxon>
        <taxon>Dikarya</taxon>
        <taxon>Basidiomycota</taxon>
        <taxon>Agaricomycotina</taxon>
        <taxon>Agaricomycetes</taxon>
        <taxon>Agaricomycetidae</taxon>
        <taxon>Agaricales</taxon>
        <taxon>Marasmiineae</taxon>
        <taxon>Mycenaceae</taxon>
        <taxon>Mycena</taxon>
    </lineage>
</organism>
<feature type="domain" description="F-box" evidence="1">
    <location>
        <begin position="85"/>
        <end position="134"/>
    </location>
</feature>
<dbReference type="InterPro" id="IPR001810">
    <property type="entry name" value="F-box_dom"/>
</dbReference>
<dbReference type="SUPFAM" id="SSF52047">
    <property type="entry name" value="RNI-like"/>
    <property type="match status" value="1"/>
</dbReference>
<dbReference type="SUPFAM" id="SSF81383">
    <property type="entry name" value="F-box domain"/>
    <property type="match status" value="1"/>
</dbReference>
<comment type="caution">
    <text evidence="2">The sequence shown here is derived from an EMBL/GenBank/DDBJ whole genome shotgun (WGS) entry which is preliminary data.</text>
</comment>
<dbReference type="Pfam" id="PF12937">
    <property type="entry name" value="F-box-like"/>
    <property type="match status" value="1"/>
</dbReference>
<proteinExistence type="predicted"/>
<name>A0AAD6TW73_9AGAR</name>
<gene>
    <name evidence="2" type="ORF">B0H15DRAFT_446969</name>
</gene>
<sequence length="499" mass="55826">MSALQIFCLGCRSLSSISPSRASALRRCSVRFRGPCNPNSIRKIRGRYPCPRGAFGTRFKRVLGDAERASRVQGQAPGGSIPVRKLPNEILAEVFFHCGDPRSGDLENWAMSQVCWRWRTVALSTPRRWTNIAIHPWSRIYTSDRRLLLLLSLQIERSGPLPLILRYEGHMQFPRDTRRSILDLFLSAAHRWQDVSLDMTYANFQRLSDFTGGFPSLTRLAILNGENLGIPIGSVFSNCPRLHCVQLLSFPRLDMLELPWAQLNTCTLEVSAHDVSRILQKTPGIETIFLRRGRQLTDVAMLTPSCSLQSLKSLSMISYDDSETILAILTAPALRRLIIVGNSGRTTPLVGFLDRSRCFLTHLALSYTLTDADAVLMVLGSLPELTHLAIREADADVSYVVDALSQAPPLVPRLASVILSGYFSCANAVLVETLRVRLRFGSLRAVRLIAVYESSPVIHLSTSCSVTVWMWHTLRTAREPRQWSSGMNSHSLGLERNGW</sequence>
<dbReference type="InterPro" id="IPR036047">
    <property type="entry name" value="F-box-like_dom_sf"/>
</dbReference>
<protein>
    <recommendedName>
        <fullName evidence="1">F-box domain-containing protein</fullName>
    </recommendedName>
</protein>
<evidence type="ECO:0000259" key="1">
    <source>
        <dbReference type="Pfam" id="PF12937"/>
    </source>
</evidence>
<evidence type="ECO:0000313" key="2">
    <source>
        <dbReference type="EMBL" id="KAJ7081822.1"/>
    </source>
</evidence>
<keyword evidence="3" id="KW-1185">Reference proteome</keyword>
<accession>A0AAD6TW73</accession>
<reference evidence="2" key="1">
    <citation type="submission" date="2023-03" db="EMBL/GenBank/DDBJ databases">
        <title>Massive genome expansion in bonnet fungi (Mycena s.s.) driven by repeated elements and novel gene families across ecological guilds.</title>
        <authorList>
            <consortium name="Lawrence Berkeley National Laboratory"/>
            <person name="Harder C.B."/>
            <person name="Miyauchi S."/>
            <person name="Viragh M."/>
            <person name="Kuo A."/>
            <person name="Thoen E."/>
            <person name="Andreopoulos B."/>
            <person name="Lu D."/>
            <person name="Skrede I."/>
            <person name="Drula E."/>
            <person name="Henrissat B."/>
            <person name="Morin E."/>
            <person name="Kohler A."/>
            <person name="Barry K."/>
            <person name="LaButti K."/>
            <person name="Morin E."/>
            <person name="Salamov A."/>
            <person name="Lipzen A."/>
            <person name="Mereny Z."/>
            <person name="Hegedus B."/>
            <person name="Baldrian P."/>
            <person name="Stursova M."/>
            <person name="Weitz H."/>
            <person name="Taylor A."/>
            <person name="Grigoriev I.V."/>
            <person name="Nagy L.G."/>
            <person name="Martin F."/>
            <person name="Kauserud H."/>
        </authorList>
    </citation>
    <scope>NUCLEOTIDE SEQUENCE</scope>
    <source>
        <strain evidence="2">CBHHK173m</strain>
    </source>
</reference>
<dbReference type="AlphaFoldDB" id="A0AAD6TW73"/>
<dbReference type="InterPro" id="IPR032675">
    <property type="entry name" value="LRR_dom_sf"/>
</dbReference>
<dbReference type="Gene3D" id="3.80.10.10">
    <property type="entry name" value="Ribonuclease Inhibitor"/>
    <property type="match status" value="1"/>
</dbReference>
<dbReference type="Proteomes" id="UP001222325">
    <property type="component" value="Unassembled WGS sequence"/>
</dbReference>
<evidence type="ECO:0000313" key="3">
    <source>
        <dbReference type="Proteomes" id="UP001222325"/>
    </source>
</evidence>
<dbReference type="Gene3D" id="1.20.1280.50">
    <property type="match status" value="1"/>
</dbReference>